<dbReference type="GO" id="GO:0000723">
    <property type="term" value="P:telomere maintenance"/>
    <property type="evidence" value="ECO:0007669"/>
    <property type="project" value="TreeGrafter"/>
</dbReference>
<accession>A0A8K0JJA3</accession>
<evidence type="ECO:0000256" key="2">
    <source>
        <dbReference type="ARBA" id="ARBA00023242"/>
    </source>
</evidence>
<dbReference type="InterPro" id="IPR051988">
    <property type="entry name" value="HRR_RAD51_Paralog"/>
</dbReference>
<dbReference type="Proteomes" id="UP000812966">
    <property type="component" value="Unassembled WGS sequence"/>
</dbReference>
<keyword evidence="5" id="KW-1185">Reference proteome</keyword>
<dbReference type="GO" id="GO:0007131">
    <property type="term" value="P:reciprocal meiotic recombination"/>
    <property type="evidence" value="ECO:0007669"/>
    <property type="project" value="TreeGrafter"/>
</dbReference>
<sequence>MRLKRLQPSLDPAAQKLVPLLDTIGVKSTDQVVHTRSTRLFGLLRQATRNAKDAQGNDNNDQDGMKIEEAWELLLEACLQEELAGGKPLNAMSILDLAGGSSSGEDAGSGSTSAGFGFGLESLDDLLMGFFKEFLQGGVVEIAGTKSSGRTVSILLAMHLVLRTLLHDPRSTCLWIDTEASFDADRVKDISARLSSSWPTPLVQGGIDVEAAKSEDLARSQQEEAQDALERLELAVLFDLDGAKQTLNLFRQKQLDNSSGNTDRNCDETNDGIVEQPNTTGNTGKKVIVIDSIGPLLGPCLVSGNAHGRAEMQAFLDGLKVLVEDTGALCIMINSTTPLTGPRQLNPFPSVFSTTSVKPALGLSFTYTSDVTLLLQRTGEVFDQDDRERKDGAGRSVVGVLKNKFGPASTWTVFQTDGIGIYDVSP</sequence>
<reference evidence="4" key="1">
    <citation type="submission" date="2020-04" db="EMBL/GenBank/DDBJ databases">
        <title>Analysis of mating type loci in Filobasidium floriforme.</title>
        <authorList>
            <person name="Nowrousian M."/>
        </authorList>
    </citation>
    <scope>NUCLEOTIDE SEQUENCE</scope>
    <source>
        <strain evidence="4">CBS 6242</strain>
    </source>
</reference>
<keyword evidence="2" id="KW-0539">Nucleus</keyword>
<dbReference type="Gene3D" id="3.40.50.300">
    <property type="entry name" value="P-loop containing nucleotide triphosphate hydrolases"/>
    <property type="match status" value="1"/>
</dbReference>
<feature type="region of interest" description="Disordered" evidence="3">
    <location>
        <begin position="257"/>
        <end position="278"/>
    </location>
</feature>
<protein>
    <recommendedName>
        <fullName evidence="6">DNA recombination and repair protein Rad51-like C-terminal domain-containing protein</fullName>
    </recommendedName>
</protein>
<dbReference type="GO" id="GO:0008094">
    <property type="term" value="F:ATP-dependent activity, acting on DNA"/>
    <property type="evidence" value="ECO:0007669"/>
    <property type="project" value="TreeGrafter"/>
</dbReference>
<evidence type="ECO:0000256" key="3">
    <source>
        <dbReference type="SAM" id="MobiDB-lite"/>
    </source>
</evidence>
<dbReference type="GO" id="GO:0000724">
    <property type="term" value="P:double-strand break repair via homologous recombination"/>
    <property type="evidence" value="ECO:0007669"/>
    <property type="project" value="TreeGrafter"/>
</dbReference>
<dbReference type="PANTHER" id="PTHR46457">
    <property type="entry name" value="DNA REPAIR PROTEIN RAD51 HOMOLOG 4"/>
    <property type="match status" value="1"/>
</dbReference>
<dbReference type="AlphaFoldDB" id="A0A8K0JJA3"/>
<dbReference type="GO" id="GO:0005657">
    <property type="term" value="C:replication fork"/>
    <property type="evidence" value="ECO:0007669"/>
    <property type="project" value="TreeGrafter"/>
</dbReference>
<dbReference type="SUPFAM" id="SSF52540">
    <property type="entry name" value="P-loop containing nucleoside triphosphate hydrolases"/>
    <property type="match status" value="1"/>
</dbReference>
<evidence type="ECO:0008006" key="6">
    <source>
        <dbReference type="Google" id="ProtNLM"/>
    </source>
</evidence>
<comment type="caution">
    <text evidence="4">The sequence shown here is derived from an EMBL/GenBank/DDBJ whole genome shotgun (WGS) entry which is preliminary data.</text>
</comment>
<gene>
    <name evidence="4" type="ORF">FFLO_04211</name>
</gene>
<evidence type="ECO:0000256" key="1">
    <source>
        <dbReference type="ARBA" id="ARBA00004123"/>
    </source>
</evidence>
<organism evidence="4 5">
    <name type="scientific">Filobasidium floriforme</name>
    <dbReference type="NCBI Taxonomy" id="5210"/>
    <lineage>
        <taxon>Eukaryota</taxon>
        <taxon>Fungi</taxon>
        <taxon>Dikarya</taxon>
        <taxon>Basidiomycota</taxon>
        <taxon>Agaricomycotina</taxon>
        <taxon>Tremellomycetes</taxon>
        <taxon>Filobasidiales</taxon>
        <taxon>Filobasidiaceae</taxon>
        <taxon>Filobasidium</taxon>
    </lineage>
</organism>
<dbReference type="GO" id="GO:0003697">
    <property type="term" value="F:single-stranded DNA binding"/>
    <property type="evidence" value="ECO:0007669"/>
    <property type="project" value="TreeGrafter"/>
</dbReference>
<evidence type="ECO:0000313" key="4">
    <source>
        <dbReference type="EMBL" id="KAG7531627.1"/>
    </source>
</evidence>
<dbReference type="EMBL" id="JABELV010000086">
    <property type="protein sequence ID" value="KAG7531627.1"/>
    <property type="molecule type" value="Genomic_DNA"/>
</dbReference>
<proteinExistence type="predicted"/>
<dbReference type="GO" id="GO:0033063">
    <property type="term" value="C:Rad51B-Rad51C-Rad51D-XRCC2 complex"/>
    <property type="evidence" value="ECO:0007669"/>
    <property type="project" value="TreeGrafter"/>
</dbReference>
<dbReference type="InterPro" id="IPR027417">
    <property type="entry name" value="P-loop_NTPase"/>
</dbReference>
<dbReference type="PANTHER" id="PTHR46457:SF1">
    <property type="entry name" value="DNA REPAIR PROTEIN RAD51 HOMOLOG 4"/>
    <property type="match status" value="1"/>
</dbReference>
<name>A0A8K0JJA3_9TREE</name>
<dbReference type="GO" id="GO:0042148">
    <property type="term" value="P:DNA strand invasion"/>
    <property type="evidence" value="ECO:0007669"/>
    <property type="project" value="TreeGrafter"/>
</dbReference>
<dbReference type="GO" id="GO:0005815">
    <property type="term" value="C:microtubule organizing center"/>
    <property type="evidence" value="ECO:0007669"/>
    <property type="project" value="TreeGrafter"/>
</dbReference>
<comment type="subcellular location">
    <subcellularLocation>
        <location evidence="1">Nucleus</location>
    </subcellularLocation>
</comment>
<evidence type="ECO:0000313" key="5">
    <source>
        <dbReference type="Proteomes" id="UP000812966"/>
    </source>
</evidence>
<dbReference type="GO" id="GO:0000400">
    <property type="term" value="F:four-way junction DNA binding"/>
    <property type="evidence" value="ECO:0007669"/>
    <property type="project" value="TreeGrafter"/>
</dbReference>